<organism evidence="3 4">
    <name type="scientific">Lomentospora prolificans</name>
    <dbReference type="NCBI Taxonomy" id="41688"/>
    <lineage>
        <taxon>Eukaryota</taxon>
        <taxon>Fungi</taxon>
        <taxon>Dikarya</taxon>
        <taxon>Ascomycota</taxon>
        <taxon>Pezizomycotina</taxon>
        <taxon>Sordariomycetes</taxon>
        <taxon>Hypocreomycetidae</taxon>
        <taxon>Microascales</taxon>
        <taxon>Microascaceae</taxon>
        <taxon>Lomentospora</taxon>
    </lineage>
</organism>
<evidence type="ECO:0008006" key="5">
    <source>
        <dbReference type="Google" id="ProtNLM"/>
    </source>
</evidence>
<dbReference type="Proteomes" id="UP000233524">
    <property type="component" value="Unassembled WGS sequence"/>
</dbReference>
<dbReference type="OrthoDB" id="1204at2759"/>
<dbReference type="EMBL" id="NLAX01000701">
    <property type="protein sequence ID" value="PKS07542.1"/>
    <property type="molecule type" value="Genomic_DNA"/>
</dbReference>
<feature type="compositionally biased region" description="Acidic residues" evidence="1">
    <location>
        <begin position="487"/>
        <end position="497"/>
    </location>
</feature>
<dbReference type="GO" id="GO:0010513">
    <property type="term" value="P:positive regulation of phosphatidylinositol biosynthetic process"/>
    <property type="evidence" value="ECO:0007669"/>
    <property type="project" value="TreeGrafter"/>
</dbReference>
<evidence type="ECO:0000313" key="4">
    <source>
        <dbReference type="Proteomes" id="UP000233524"/>
    </source>
</evidence>
<feature type="compositionally biased region" description="Acidic residues" evidence="1">
    <location>
        <begin position="817"/>
        <end position="826"/>
    </location>
</feature>
<keyword evidence="2" id="KW-1133">Transmembrane helix</keyword>
<gene>
    <name evidence="3" type="ORF">jhhlp_006146</name>
</gene>
<dbReference type="Pfam" id="PF12751">
    <property type="entry name" value="Vac7"/>
    <property type="match status" value="2"/>
</dbReference>
<dbReference type="VEuPathDB" id="FungiDB:jhhlp_006146"/>
<feature type="region of interest" description="Disordered" evidence="1">
    <location>
        <begin position="1"/>
        <end position="212"/>
    </location>
</feature>
<feature type="compositionally biased region" description="Polar residues" evidence="1">
    <location>
        <begin position="1"/>
        <end position="22"/>
    </location>
</feature>
<sequence>MDKSVNIVSGTTEASHSPNNSRSQLGSPQPVSVSSSTSLSDQKTQSKQSSSNNSVAPSPQGSRDPSPIRTLRQSVSKQPSFPRNRSRKNSLVDTSPSRLARSGLPQAQGNSRTLSNANTPTLLPSAPEPSVRGLTPQKPATSQDQARDNSPRWPISPRLRSPPPQLNRPSIASRRAEHETSTIPPRGLTATLLPSDQAQMSESETEDIQLQSGLRTPAHGSTLETVQEVSLPNSPGHITDAAMEQVKEKLASELATRNEGGFPADSKTLRVRPLLYTAESGSESGSIKVEGRRTAGGITAPPLMSRQSSSMSTKAGKAKTEGSTQNMTVETETVVSVPTVALAPTGPPGGNGTLKTRPSSETIKPKKEKKKGSRKQAAVPTGAGEKLSLSTPTACLADIRPSWSRPMSPPGPVSPLTENSPPTSPRQDANDRLRRGAKMHYSPPSPVTAPSPGLSSFLPMSSLLTSPRTASSKAEIFEAKVASAVDEADDSDSEETFVYDSNPPDGPRRFHSRTPSATSMMSQAERANAMRSIHTVMESAGPPVSVRKNMKFANTLNSSAGDSFTQGEDDTKGTGRSNGGSGRGTGRHHHQIGRWGRSGHPSLFDNESPFPIAQRTKFAGTPSRQSSGPPSPRNHLRGGTHGKRAPTNMSSSYDLDDTTGADDERTPLIFSSGRSYRSTRGRRGPTSQRQLESQAYHGTPSYLNRLAACLVVTMMVLLVITGAISFMFATSQPLTNIELTGIHNVIASEPELMFDLTVKAHNPNIVVVTIDNANLEIFAKSIHAGSDSEWWKHPEGPPDEQRGDHGNDHEVHISDDPPPDMPDDDAAPNMRLGTITEFDSPLTFEGSFFHKGMSSSTGAMRLHLPGNQTAGGSERWNRILQDEFDLVIKGIVKYSLPLSQKTRTASISGRTTVKPNSANDPSLKPNSTRIETRP</sequence>
<dbReference type="GO" id="GO:0000329">
    <property type="term" value="C:fungal-type vacuole membrane"/>
    <property type="evidence" value="ECO:0007669"/>
    <property type="project" value="TreeGrafter"/>
</dbReference>
<dbReference type="InterPro" id="IPR024260">
    <property type="entry name" value="Vac7"/>
</dbReference>
<comment type="caution">
    <text evidence="3">The sequence shown here is derived from an EMBL/GenBank/DDBJ whole genome shotgun (WGS) entry which is preliminary data.</text>
</comment>
<evidence type="ECO:0000256" key="1">
    <source>
        <dbReference type="SAM" id="MobiDB-lite"/>
    </source>
</evidence>
<feature type="compositionally biased region" description="Polar residues" evidence="1">
    <location>
        <begin position="71"/>
        <end position="97"/>
    </location>
</feature>
<dbReference type="PANTHER" id="PTHR28258:SF1">
    <property type="entry name" value="VACUOLAR SEGREGATION PROTEIN 7"/>
    <property type="match status" value="1"/>
</dbReference>
<feature type="compositionally biased region" description="Polar residues" evidence="1">
    <location>
        <begin position="353"/>
        <end position="362"/>
    </location>
</feature>
<feature type="compositionally biased region" description="Low complexity" evidence="1">
    <location>
        <begin position="328"/>
        <end position="340"/>
    </location>
</feature>
<dbReference type="GO" id="GO:0000011">
    <property type="term" value="P:vacuole inheritance"/>
    <property type="evidence" value="ECO:0007669"/>
    <property type="project" value="TreeGrafter"/>
</dbReference>
<dbReference type="GO" id="GO:0070772">
    <property type="term" value="C:PAS complex"/>
    <property type="evidence" value="ECO:0007669"/>
    <property type="project" value="TreeGrafter"/>
</dbReference>
<dbReference type="STRING" id="41688.A0A2N3N588"/>
<feature type="compositionally biased region" description="Polar residues" evidence="1">
    <location>
        <begin position="192"/>
        <end position="212"/>
    </location>
</feature>
<dbReference type="PANTHER" id="PTHR28258">
    <property type="entry name" value="VACUOLAR SEGREGATION PROTEIN 7"/>
    <property type="match status" value="1"/>
</dbReference>
<reference evidence="3 4" key="1">
    <citation type="journal article" date="2017" name="G3 (Bethesda)">
        <title>First Draft Genome Sequence of the Pathogenic Fungus Lomentospora prolificans (Formerly Scedosporium prolificans).</title>
        <authorList>
            <person name="Luo R."/>
            <person name="Zimin A."/>
            <person name="Workman R."/>
            <person name="Fan Y."/>
            <person name="Pertea G."/>
            <person name="Grossman N."/>
            <person name="Wear M.P."/>
            <person name="Jia B."/>
            <person name="Miller H."/>
            <person name="Casadevall A."/>
            <person name="Timp W."/>
            <person name="Zhang S.X."/>
            <person name="Salzberg S.L."/>
        </authorList>
    </citation>
    <scope>NUCLEOTIDE SEQUENCE [LARGE SCALE GENOMIC DNA]</scope>
    <source>
        <strain evidence="3 4">JHH-5317</strain>
    </source>
</reference>
<protein>
    <recommendedName>
        <fullName evidence="5">Phospholipid metabolism enzyme regulator</fullName>
    </recommendedName>
</protein>
<dbReference type="AlphaFoldDB" id="A0A2N3N588"/>
<evidence type="ECO:0000256" key="2">
    <source>
        <dbReference type="SAM" id="Phobius"/>
    </source>
</evidence>
<feature type="compositionally biased region" description="Polar residues" evidence="1">
    <location>
        <begin position="416"/>
        <end position="427"/>
    </location>
</feature>
<feature type="transmembrane region" description="Helical" evidence="2">
    <location>
        <begin position="702"/>
        <end position="729"/>
    </location>
</feature>
<keyword evidence="2" id="KW-0812">Transmembrane</keyword>
<name>A0A2N3N588_9PEZI</name>
<feature type="region of interest" description="Disordered" evidence="1">
    <location>
        <begin position="487"/>
        <end position="519"/>
    </location>
</feature>
<feature type="region of interest" description="Disordered" evidence="1">
    <location>
        <begin position="788"/>
        <end position="829"/>
    </location>
</feature>
<feature type="compositionally biased region" description="Polar residues" evidence="1">
    <location>
        <begin position="556"/>
        <end position="566"/>
    </location>
</feature>
<dbReference type="InParanoid" id="A0A2N3N588"/>
<feature type="compositionally biased region" description="Low complexity" evidence="1">
    <location>
        <begin position="23"/>
        <end position="54"/>
    </location>
</feature>
<feature type="region of interest" description="Disordered" evidence="1">
    <location>
        <begin position="901"/>
        <end position="934"/>
    </location>
</feature>
<proteinExistence type="predicted"/>
<feature type="region of interest" description="Disordered" evidence="1">
    <location>
        <begin position="279"/>
        <end position="430"/>
    </location>
</feature>
<feature type="region of interest" description="Disordered" evidence="1">
    <location>
        <begin position="556"/>
        <end position="693"/>
    </location>
</feature>
<evidence type="ECO:0000313" key="3">
    <source>
        <dbReference type="EMBL" id="PKS07542.1"/>
    </source>
</evidence>
<accession>A0A2N3N588</accession>
<feature type="compositionally biased region" description="Basic residues" evidence="1">
    <location>
        <begin position="634"/>
        <end position="644"/>
    </location>
</feature>
<keyword evidence="2" id="KW-0472">Membrane</keyword>
<keyword evidence="4" id="KW-1185">Reference proteome</keyword>
<feature type="compositionally biased region" description="Basic and acidic residues" evidence="1">
    <location>
        <begin position="789"/>
        <end position="815"/>
    </location>
</feature>
<dbReference type="GO" id="GO:1903778">
    <property type="term" value="P:protein localization to vacuolar membrane"/>
    <property type="evidence" value="ECO:0007669"/>
    <property type="project" value="TreeGrafter"/>
</dbReference>
<feature type="compositionally biased region" description="Polar residues" evidence="1">
    <location>
        <begin position="105"/>
        <end position="122"/>
    </location>
</feature>